<organism evidence="1">
    <name type="scientific">Anguilla anguilla</name>
    <name type="common">European freshwater eel</name>
    <name type="synonym">Muraena anguilla</name>
    <dbReference type="NCBI Taxonomy" id="7936"/>
    <lineage>
        <taxon>Eukaryota</taxon>
        <taxon>Metazoa</taxon>
        <taxon>Chordata</taxon>
        <taxon>Craniata</taxon>
        <taxon>Vertebrata</taxon>
        <taxon>Euteleostomi</taxon>
        <taxon>Actinopterygii</taxon>
        <taxon>Neopterygii</taxon>
        <taxon>Teleostei</taxon>
        <taxon>Anguilliformes</taxon>
        <taxon>Anguillidae</taxon>
        <taxon>Anguilla</taxon>
    </lineage>
</organism>
<evidence type="ECO:0000313" key="1">
    <source>
        <dbReference type="EMBL" id="JAH42024.1"/>
    </source>
</evidence>
<dbReference type="AlphaFoldDB" id="A0A0E9SKV9"/>
<accession>A0A0E9SKV9</accession>
<proteinExistence type="predicted"/>
<dbReference type="EMBL" id="GBXM01066553">
    <property type="protein sequence ID" value="JAH42024.1"/>
    <property type="molecule type" value="Transcribed_RNA"/>
</dbReference>
<sequence>MPPGGHLLTALIFKLAKRVVARDRNEDLKVDCVGVNSFNSLFSY</sequence>
<reference evidence="1" key="1">
    <citation type="submission" date="2014-11" db="EMBL/GenBank/DDBJ databases">
        <authorList>
            <person name="Amaro Gonzalez C."/>
        </authorList>
    </citation>
    <scope>NUCLEOTIDE SEQUENCE</scope>
</reference>
<protein>
    <submittedName>
        <fullName evidence="1">Uncharacterized protein</fullName>
    </submittedName>
</protein>
<reference evidence="1" key="2">
    <citation type="journal article" date="2015" name="Fish Shellfish Immunol.">
        <title>Early steps in the European eel (Anguilla anguilla)-Vibrio vulnificus interaction in the gills: Role of the RtxA13 toxin.</title>
        <authorList>
            <person name="Callol A."/>
            <person name="Pajuelo D."/>
            <person name="Ebbesson L."/>
            <person name="Teles M."/>
            <person name="MacKenzie S."/>
            <person name="Amaro C."/>
        </authorList>
    </citation>
    <scope>NUCLEOTIDE SEQUENCE</scope>
</reference>
<name>A0A0E9SKV9_ANGAN</name>